<evidence type="ECO:0000256" key="1">
    <source>
        <dbReference type="ARBA" id="ARBA00022741"/>
    </source>
</evidence>
<accession>A0A3Q0QWL6</accession>
<keyword evidence="2" id="KW-0067">ATP-binding</keyword>
<dbReference type="FunFam" id="1.10.510.10:FF:000571">
    <property type="entry name" value="Maternal embryonic leucine zipper kinase"/>
    <property type="match status" value="1"/>
</dbReference>
<evidence type="ECO:0000313" key="5">
    <source>
        <dbReference type="Proteomes" id="UP000261340"/>
    </source>
</evidence>
<organism evidence="4 5">
    <name type="scientific">Amphilophus citrinellus</name>
    <name type="common">Midas cichlid</name>
    <name type="synonym">Cichlasoma citrinellum</name>
    <dbReference type="NCBI Taxonomy" id="61819"/>
    <lineage>
        <taxon>Eukaryota</taxon>
        <taxon>Metazoa</taxon>
        <taxon>Chordata</taxon>
        <taxon>Craniata</taxon>
        <taxon>Vertebrata</taxon>
        <taxon>Euteleostomi</taxon>
        <taxon>Actinopterygii</taxon>
        <taxon>Neopterygii</taxon>
        <taxon>Teleostei</taxon>
        <taxon>Neoteleostei</taxon>
        <taxon>Acanthomorphata</taxon>
        <taxon>Ovalentaria</taxon>
        <taxon>Cichlomorphae</taxon>
        <taxon>Cichliformes</taxon>
        <taxon>Cichlidae</taxon>
        <taxon>New World cichlids</taxon>
        <taxon>Cichlasomatinae</taxon>
        <taxon>Heroini</taxon>
        <taxon>Amphilophus</taxon>
    </lineage>
</organism>
<dbReference type="GeneTree" id="ENSGT00940000159050"/>
<dbReference type="AlphaFoldDB" id="A0A3Q0QWL6"/>
<dbReference type="InterPro" id="IPR011009">
    <property type="entry name" value="Kinase-like_dom_sf"/>
</dbReference>
<keyword evidence="1" id="KW-0547">Nucleotide-binding</keyword>
<keyword evidence="5" id="KW-1185">Reference proteome</keyword>
<dbReference type="GO" id="GO:0004672">
    <property type="term" value="F:protein kinase activity"/>
    <property type="evidence" value="ECO:0007669"/>
    <property type="project" value="InterPro"/>
</dbReference>
<dbReference type="PANTHER" id="PTHR24347">
    <property type="entry name" value="SERINE/THREONINE-PROTEIN KINASE"/>
    <property type="match status" value="1"/>
</dbReference>
<reference evidence="4" key="1">
    <citation type="submission" date="2025-08" db="UniProtKB">
        <authorList>
            <consortium name="Ensembl"/>
        </authorList>
    </citation>
    <scope>IDENTIFICATION</scope>
</reference>
<evidence type="ECO:0000259" key="3">
    <source>
        <dbReference type="PROSITE" id="PS50011"/>
    </source>
</evidence>
<evidence type="ECO:0000256" key="2">
    <source>
        <dbReference type="ARBA" id="ARBA00022840"/>
    </source>
</evidence>
<dbReference type="Gene3D" id="1.10.510.10">
    <property type="entry name" value="Transferase(Phosphotransferase) domain 1"/>
    <property type="match status" value="1"/>
</dbReference>
<dbReference type="SMART" id="SM00220">
    <property type="entry name" value="S_TKc"/>
    <property type="match status" value="1"/>
</dbReference>
<dbReference type="InterPro" id="IPR000719">
    <property type="entry name" value="Prot_kinase_dom"/>
</dbReference>
<dbReference type="Pfam" id="PF00069">
    <property type="entry name" value="Pkinase"/>
    <property type="match status" value="1"/>
</dbReference>
<sequence>MIYLVTELCKGGDLRKLWQQKKFFTEDETRDIICSLADAVVYLHKRGNVILQIDLIYANYTLEHVADFGLSVKTRGAGIENIMTHACGTLIYMAPEMMSGRGYTQWCDVWSIGVIMYMLLCGEPPFFSKTKGNLLKKIMNSEVKFTQPIWASVSDAAKNLLSCLLKVDPAYRMSANQLLENPWITGDTNVPVVPPNVLEMMRQYLEQEESFSAAERIIPSIDTTLKYPSITHRG</sequence>
<dbReference type="GO" id="GO:0005524">
    <property type="term" value="F:ATP binding"/>
    <property type="evidence" value="ECO:0007669"/>
    <property type="project" value="UniProtKB-KW"/>
</dbReference>
<name>A0A3Q0QWL6_AMPCI</name>
<dbReference type="Proteomes" id="UP000261340">
    <property type="component" value="Unplaced"/>
</dbReference>
<feature type="domain" description="Protein kinase" evidence="3">
    <location>
        <begin position="1"/>
        <end position="184"/>
    </location>
</feature>
<proteinExistence type="predicted"/>
<evidence type="ECO:0000313" key="4">
    <source>
        <dbReference type="Ensembl" id="ENSACIP00000001780.1"/>
    </source>
</evidence>
<dbReference type="PROSITE" id="PS50011">
    <property type="entry name" value="PROTEIN_KINASE_DOM"/>
    <property type="match status" value="1"/>
</dbReference>
<protein>
    <submittedName>
        <fullName evidence="4">Serine/threonine kinase 33</fullName>
    </submittedName>
</protein>
<dbReference type="SUPFAM" id="SSF56112">
    <property type="entry name" value="Protein kinase-like (PK-like)"/>
    <property type="match status" value="1"/>
</dbReference>
<reference evidence="4" key="2">
    <citation type="submission" date="2025-09" db="UniProtKB">
        <authorList>
            <consortium name="Ensembl"/>
        </authorList>
    </citation>
    <scope>IDENTIFICATION</scope>
</reference>
<dbReference type="Ensembl" id="ENSACIT00000001856.1">
    <property type="protein sequence ID" value="ENSACIP00000001780.1"/>
    <property type="gene ID" value="ENSACIG00000001398.1"/>
</dbReference>